<comment type="caution">
    <text evidence="8">The sequence shown here is derived from an EMBL/GenBank/DDBJ whole genome shotgun (WGS) entry which is preliminary data.</text>
</comment>
<dbReference type="SUPFAM" id="SSF103473">
    <property type="entry name" value="MFS general substrate transporter"/>
    <property type="match status" value="1"/>
</dbReference>
<reference evidence="8" key="1">
    <citation type="journal article" date="2021" name="PeerJ">
        <title>Extensive microbial diversity within the chicken gut microbiome revealed by metagenomics and culture.</title>
        <authorList>
            <person name="Gilroy R."/>
            <person name="Ravi A."/>
            <person name="Getino M."/>
            <person name="Pursley I."/>
            <person name="Horton D.L."/>
            <person name="Alikhan N.F."/>
            <person name="Baker D."/>
            <person name="Gharbi K."/>
            <person name="Hall N."/>
            <person name="Watson M."/>
            <person name="Adriaenssens E.M."/>
            <person name="Foster-Nyarko E."/>
            <person name="Jarju S."/>
            <person name="Secka A."/>
            <person name="Antonio M."/>
            <person name="Oren A."/>
            <person name="Chaudhuri R.R."/>
            <person name="La Ragione R."/>
            <person name="Hildebrand F."/>
            <person name="Pallen M.J."/>
        </authorList>
    </citation>
    <scope>NUCLEOTIDE SEQUENCE</scope>
    <source>
        <strain evidence="8">ChiHejej3B27-3195</strain>
    </source>
</reference>
<evidence type="ECO:0000259" key="7">
    <source>
        <dbReference type="PROSITE" id="PS50850"/>
    </source>
</evidence>
<keyword evidence="4 6" id="KW-1133">Transmembrane helix</keyword>
<evidence type="ECO:0000256" key="6">
    <source>
        <dbReference type="SAM" id="Phobius"/>
    </source>
</evidence>
<feature type="transmembrane region" description="Helical" evidence="6">
    <location>
        <begin position="172"/>
        <end position="192"/>
    </location>
</feature>
<dbReference type="InterPro" id="IPR036259">
    <property type="entry name" value="MFS_trans_sf"/>
</dbReference>
<dbReference type="InterPro" id="IPR020846">
    <property type="entry name" value="MFS_dom"/>
</dbReference>
<feature type="transmembrane region" description="Helical" evidence="6">
    <location>
        <begin position="146"/>
        <end position="166"/>
    </location>
</feature>
<dbReference type="Pfam" id="PF07690">
    <property type="entry name" value="MFS_1"/>
    <property type="match status" value="1"/>
</dbReference>
<dbReference type="InterPro" id="IPR050189">
    <property type="entry name" value="MFS_Efflux_Transporters"/>
</dbReference>
<dbReference type="PANTHER" id="PTHR43124:SF3">
    <property type="entry name" value="CHLORAMPHENICOL EFFLUX PUMP RV0191"/>
    <property type="match status" value="1"/>
</dbReference>
<dbReference type="AlphaFoldDB" id="A0A9D1RZE9"/>
<feature type="domain" description="Major facilitator superfamily (MFS) profile" evidence="7">
    <location>
        <begin position="16"/>
        <end position="395"/>
    </location>
</feature>
<dbReference type="Gene3D" id="1.20.1250.20">
    <property type="entry name" value="MFS general substrate transporter like domains"/>
    <property type="match status" value="1"/>
</dbReference>
<evidence type="ECO:0000313" key="8">
    <source>
        <dbReference type="EMBL" id="HIW99016.1"/>
    </source>
</evidence>
<dbReference type="InterPro" id="IPR011701">
    <property type="entry name" value="MFS"/>
</dbReference>
<keyword evidence="3 6" id="KW-0812">Transmembrane</keyword>
<evidence type="ECO:0000256" key="4">
    <source>
        <dbReference type="ARBA" id="ARBA00022989"/>
    </source>
</evidence>
<feature type="transmembrane region" description="Helical" evidence="6">
    <location>
        <begin position="110"/>
        <end position="139"/>
    </location>
</feature>
<feature type="transmembrane region" description="Helical" evidence="6">
    <location>
        <begin position="16"/>
        <end position="38"/>
    </location>
</feature>
<keyword evidence="2" id="KW-1003">Cell membrane</keyword>
<evidence type="ECO:0000256" key="5">
    <source>
        <dbReference type="ARBA" id="ARBA00023136"/>
    </source>
</evidence>
<organism evidence="8 9">
    <name type="scientific">Candidatus Nesterenkonia stercoripullorum</name>
    <dbReference type="NCBI Taxonomy" id="2838701"/>
    <lineage>
        <taxon>Bacteria</taxon>
        <taxon>Bacillati</taxon>
        <taxon>Actinomycetota</taxon>
        <taxon>Actinomycetes</taxon>
        <taxon>Micrococcales</taxon>
        <taxon>Micrococcaceae</taxon>
        <taxon>Nesterenkonia</taxon>
    </lineage>
</organism>
<gene>
    <name evidence="8" type="ORF">H9871_02620</name>
</gene>
<evidence type="ECO:0000256" key="2">
    <source>
        <dbReference type="ARBA" id="ARBA00022475"/>
    </source>
</evidence>
<dbReference type="GO" id="GO:0005886">
    <property type="term" value="C:plasma membrane"/>
    <property type="evidence" value="ECO:0007669"/>
    <property type="project" value="UniProtKB-SubCell"/>
</dbReference>
<feature type="transmembrane region" description="Helical" evidence="6">
    <location>
        <begin position="58"/>
        <end position="78"/>
    </location>
</feature>
<feature type="transmembrane region" description="Helical" evidence="6">
    <location>
        <begin position="283"/>
        <end position="301"/>
    </location>
</feature>
<evidence type="ECO:0000256" key="3">
    <source>
        <dbReference type="ARBA" id="ARBA00022692"/>
    </source>
</evidence>
<dbReference type="PANTHER" id="PTHR43124">
    <property type="entry name" value="PURINE EFFLUX PUMP PBUE"/>
    <property type="match status" value="1"/>
</dbReference>
<dbReference type="Proteomes" id="UP000824151">
    <property type="component" value="Unassembled WGS sequence"/>
</dbReference>
<dbReference type="EMBL" id="DXGD01000097">
    <property type="protein sequence ID" value="HIW99016.1"/>
    <property type="molecule type" value="Genomic_DNA"/>
</dbReference>
<dbReference type="GO" id="GO:0022857">
    <property type="term" value="F:transmembrane transporter activity"/>
    <property type="evidence" value="ECO:0007669"/>
    <property type="project" value="InterPro"/>
</dbReference>
<feature type="transmembrane region" description="Helical" evidence="6">
    <location>
        <begin position="307"/>
        <end position="329"/>
    </location>
</feature>
<dbReference type="PROSITE" id="PS50850">
    <property type="entry name" value="MFS"/>
    <property type="match status" value="1"/>
</dbReference>
<feature type="transmembrane region" description="Helical" evidence="6">
    <location>
        <begin position="341"/>
        <end position="361"/>
    </location>
</feature>
<accession>A0A9D1RZE9</accession>
<feature type="transmembrane region" description="Helical" evidence="6">
    <location>
        <begin position="367"/>
        <end position="385"/>
    </location>
</feature>
<feature type="transmembrane region" description="Helical" evidence="6">
    <location>
        <begin position="213"/>
        <end position="236"/>
    </location>
</feature>
<evidence type="ECO:0000256" key="1">
    <source>
        <dbReference type="ARBA" id="ARBA00004651"/>
    </source>
</evidence>
<reference evidence="8" key="2">
    <citation type="submission" date="2021-04" db="EMBL/GenBank/DDBJ databases">
        <authorList>
            <person name="Gilroy R."/>
        </authorList>
    </citation>
    <scope>NUCLEOTIDE SEQUENCE</scope>
    <source>
        <strain evidence="8">ChiHejej3B27-3195</strain>
    </source>
</reference>
<feature type="transmembrane region" description="Helical" evidence="6">
    <location>
        <begin position="85"/>
        <end position="104"/>
    </location>
</feature>
<proteinExistence type="predicted"/>
<keyword evidence="5 6" id="KW-0472">Membrane</keyword>
<comment type="subcellular location">
    <subcellularLocation>
        <location evidence="1">Cell membrane</location>
        <topology evidence="1">Multi-pass membrane protein</topology>
    </subcellularLocation>
</comment>
<name>A0A9D1RZE9_9MICC</name>
<protein>
    <submittedName>
        <fullName evidence="8">MFS transporter</fullName>
    </submittedName>
</protein>
<evidence type="ECO:0000313" key="9">
    <source>
        <dbReference type="Proteomes" id="UP000824151"/>
    </source>
</evidence>
<sequence length="403" mass="40743">METESDDPGPLSKRGLFWLTGAGLSLIAVCYGVARFAYGLFVPVFRTEFDLDASTAGAIASGAYASYCVAIVISTVLTPRFGGRAVAVAAGVIATTGTLVIALAPNSLILAGGVLLAGSSTGVASPPLAHAVAHAVVAARRNRAQTIINAGTGLGVAIAGPIALLTHEQWRTAWVVFAILCALVTLWTAASVPGSPTRADVEGGLRHTLPNPLLPGGSAQMIVAAAAMGASSAAVWTFGRDILVSEGQLSEQASTIAWITLGAFGVAGAATGDLAGRYGIARSWTTIMLTLAASTALLALFTGITLVAWVAAAVFGAAYIALTGLLLLWGTRIYTATPAAGVGLAFLVVALGQAGGAPAIGAIAEAFSAQIAFLSAALIAVLGCLMRPRFAEEPRGRFFRPRA</sequence>